<keyword evidence="2" id="KW-0472">Membrane</keyword>
<feature type="compositionally biased region" description="Basic and acidic residues" evidence="1">
    <location>
        <begin position="448"/>
        <end position="468"/>
    </location>
</feature>
<feature type="region of interest" description="Disordered" evidence="1">
    <location>
        <begin position="308"/>
        <end position="379"/>
    </location>
</feature>
<dbReference type="AlphaFoldDB" id="A0A2H1V8Z8"/>
<evidence type="ECO:0000313" key="3">
    <source>
        <dbReference type="EMBL" id="SOQ36882.1"/>
    </source>
</evidence>
<protein>
    <submittedName>
        <fullName evidence="3">SFRICE_014572</fullName>
    </submittedName>
</protein>
<organism evidence="3">
    <name type="scientific">Spodoptera frugiperda</name>
    <name type="common">Fall armyworm</name>
    <dbReference type="NCBI Taxonomy" id="7108"/>
    <lineage>
        <taxon>Eukaryota</taxon>
        <taxon>Metazoa</taxon>
        <taxon>Ecdysozoa</taxon>
        <taxon>Arthropoda</taxon>
        <taxon>Hexapoda</taxon>
        <taxon>Insecta</taxon>
        <taxon>Pterygota</taxon>
        <taxon>Neoptera</taxon>
        <taxon>Endopterygota</taxon>
        <taxon>Lepidoptera</taxon>
        <taxon>Glossata</taxon>
        <taxon>Ditrysia</taxon>
        <taxon>Noctuoidea</taxon>
        <taxon>Noctuidae</taxon>
        <taxon>Amphipyrinae</taxon>
        <taxon>Spodoptera</taxon>
    </lineage>
</organism>
<feature type="region of interest" description="Disordered" evidence="1">
    <location>
        <begin position="604"/>
        <end position="649"/>
    </location>
</feature>
<dbReference type="GO" id="GO:0071782">
    <property type="term" value="C:endoplasmic reticulum tubular network"/>
    <property type="evidence" value="ECO:0007669"/>
    <property type="project" value="TreeGrafter"/>
</dbReference>
<dbReference type="InterPro" id="IPR004345">
    <property type="entry name" value="TB2_DP1_HVA22"/>
</dbReference>
<reference evidence="3" key="1">
    <citation type="submission" date="2016-07" db="EMBL/GenBank/DDBJ databases">
        <authorList>
            <person name="Bretaudeau A."/>
        </authorList>
    </citation>
    <scope>NUCLEOTIDE SEQUENCE</scope>
    <source>
        <strain evidence="3">Rice</strain>
        <tissue evidence="3">Whole body</tissue>
    </source>
</reference>
<feature type="compositionally biased region" description="Low complexity" evidence="1">
    <location>
        <begin position="471"/>
        <end position="480"/>
    </location>
</feature>
<feature type="compositionally biased region" description="Basic and acidic residues" evidence="1">
    <location>
        <begin position="397"/>
        <end position="406"/>
    </location>
</feature>
<feature type="compositionally biased region" description="Basic residues" evidence="1">
    <location>
        <begin position="712"/>
        <end position="723"/>
    </location>
</feature>
<dbReference type="GO" id="GO:0005881">
    <property type="term" value="C:cytoplasmic microtubule"/>
    <property type="evidence" value="ECO:0007669"/>
    <property type="project" value="TreeGrafter"/>
</dbReference>
<feature type="compositionally biased region" description="Basic and acidic residues" evidence="1">
    <location>
        <begin position="741"/>
        <end position="754"/>
    </location>
</feature>
<keyword evidence="2" id="KW-0812">Transmembrane</keyword>
<keyword evidence="2" id="KW-1133">Transmembrane helix</keyword>
<sequence length="947" mass="105573">MAVGRATGNRDDSSRLPPLSLGLSSVRFIVNKLEAEYARVTAADTFESCQELVKYDPNIDEGYDDYDDSLLAQPRGQVWNRIVTNLGLALNKCIPSVSFGNFGLFAITTGFFAPKMITYLVVYPFCRLVFGTLYPAYASYKAVRTKNLKEYVKWMMYWIVFALFTCTETFTDVFLSWFPFYYEVKIVLVLWLLSPATKGSSILYRKFVHPALCRREQEIDEYIAKAKDQGYHTVLNLGTKGVNYATTVIMQTAIKNFNLPSPEQDKEARGRQAIKGRDVPDGGYQDTYEDLEYQRSDLPGIVEIVELDRDDEPQDYRVGAGDDHDPDYEPENTSARSRGNVVRKRKVAKEKRPRSKSRGRRTRSQTAVDKENNEIMGGGGLVQQIRKSYSLSDLTECEPREERGSDEADDVLTEPRLLRRGGKSGFSTRRSASESNSRSPMYFPEVDVDVRPRPRSDEPDFSHIKSTEDISSGYSSADNSASLTRTASLGAGARARGRTTRTTVTTIKRPQAAEENEVIIEELHDDDSFEYSNMPALINLPSPLYLSHTQPPFIYQYVGDQVKILQVLGNYPFAANVNNQTNNNTDHWDQKEVISEEASVISSVDKDNANNKSSEEVVKSNESDVVSDIPIASQPKDNNDDQSSSNNEDVVFETALDTNDKQSVDREMKEAITAILEEHTDATSLDTSINDNDSAESDDEASFGTPEDSPKSKRKTPKGKYGKSKAPPPPPKIDAENVPQDDSKETSSKSETDTVIKSTTSQESLNDIVNKLPNTTIKESGSSKSLLVINPIAENKKRHKSKSPARIPKGNSSGLGKLLQLPGKFAFWNKSEEKPKVDETSTSSDDHSRRSSTIEKGVDDFQDCTELDTVGTDEAKPDDLPQIEKSDDQISFKDASGLDEEVILSQNIIDKSDALQKLIEAKIAGHPEYKFISLHEETPTSSKSTDV</sequence>
<feature type="compositionally biased region" description="Basic residues" evidence="1">
    <location>
        <begin position="341"/>
        <end position="363"/>
    </location>
</feature>
<feature type="region of interest" description="Disordered" evidence="1">
    <location>
        <begin position="395"/>
        <end position="480"/>
    </location>
</feature>
<feature type="transmembrane region" description="Helical" evidence="2">
    <location>
        <begin position="157"/>
        <end position="180"/>
    </location>
</feature>
<feature type="compositionally biased region" description="Basic and acidic residues" evidence="1">
    <location>
        <begin position="263"/>
        <end position="280"/>
    </location>
</feature>
<accession>A0A2H1V8Z8</accession>
<evidence type="ECO:0000256" key="1">
    <source>
        <dbReference type="SAM" id="MobiDB-lite"/>
    </source>
</evidence>
<gene>
    <name evidence="3" type="ORF">SFRICE_014572</name>
</gene>
<evidence type="ECO:0000256" key="2">
    <source>
        <dbReference type="SAM" id="Phobius"/>
    </source>
</evidence>
<dbReference type="EMBL" id="ODYU01001116">
    <property type="protein sequence ID" value="SOQ36882.1"/>
    <property type="molecule type" value="Genomic_DNA"/>
</dbReference>
<feature type="region of interest" description="Disordered" evidence="1">
    <location>
        <begin position="677"/>
        <end position="860"/>
    </location>
</feature>
<dbReference type="GO" id="GO:0071786">
    <property type="term" value="P:endoplasmic reticulum tubular network organization"/>
    <property type="evidence" value="ECO:0007669"/>
    <property type="project" value="TreeGrafter"/>
</dbReference>
<feature type="compositionally biased region" description="Basic and acidic residues" evidence="1">
    <location>
        <begin position="604"/>
        <end position="622"/>
    </location>
</feature>
<feature type="compositionally biased region" description="Polar residues" evidence="1">
    <location>
        <begin position="425"/>
        <end position="439"/>
    </location>
</feature>
<dbReference type="Pfam" id="PF03134">
    <property type="entry name" value="TB2_DP1_HVA22"/>
    <property type="match status" value="1"/>
</dbReference>
<feature type="compositionally biased region" description="Polar residues" evidence="1">
    <location>
        <begin position="755"/>
        <end position="785"/>
    </location>
</feature>
<feature type="compositionally biased region" description="Basic and acidic residues" evidence="1">
    <location>
        <begin position="830"/>
        <end position="859"/>
    </location>
</feature>
<proteinExistence type="predicted"/>
<feature type="transmembrane region" description="Helical" evidence="2">
    <location>
        <begin position="93"/>
        <end position="113"/>
    </location>
</feature>
<dbReference type="GO" id="GO:0005789">
    <property type="term" value="C:endoplasmic reticulum membrane"/>
    <property type="evidence" value="ECO:0007669"/>
    <property type="project" value="TreeGrafter"/>
</dbReference>
<name>A0A2H1V8Z8_SPOFR</name>
<feature type="transmembrane region" description="Helical" evidence="2">
    <location>
        <begin position="119"/>
        <end position="137"/>
    </location>
</feature>
<dbReference type="PANTHER" id="PTHR12300:SF117">
    <property type="entry name" value="LP05237P-RELATED"/>
    <property type="match status" value="1"/>
</dbReference>
<dbReference type="GO" id="GO:0008017">
    <property type="term" value="F:microtubule binding"/>
    <property type="evidence" value="ECO:0007669"/>
    <property type="project" value="TreeGrafter"/>
</dbReference>
<feature type="region of interest" description="Disordered" evidence="1">
    <location>
        <begin position="260"/>
        <end position="286"/>
    </location>
</feature>
<dbReference type="PANTHER" id="PTHR12300">
    <property type="entry name" value="HVA22-LIKE PROTEINS"/>
    <property type="match status" value="1"/>
</dbReference>